<evidence type="ECO:0000259" key="2">
    <source>
        <dbReference type="Pfam" id="PF13672"/>
    </source>
</evidence>
<evidence type="ECO:0000313" key="4">
    <source>
        <dbReference type="Proteomes" id="UP001052739"/>
    </source>
</evidence>
<keyword evidence="4" id="KW-1185">Reference proteome</keyword>
<proteinExistence type="predicted"/>
<dbReference type="EMBL" id="BNDW01000004">
    <property type="protein sequence ID" value="GHI20069.1"/>
    <property type="molecule type" value="Genomic_DNA"/>
</dbReference>
<feature type="region of interest" description="Disordered" evidence="1">
    <location>
        <begin position="268"/>
        <end position="323"/>
    </location>
</feature>
<dbReference type="InterPro" id="IPR001932">
    <property type="entry name" value="PPM-type_phosphatase-like_dom"/>
</dbReference>
<dbReference type="SUPFAM" id="SSF81606">
    <property type="entry name" value="PP2C-like"/>
    <property type="match status" value="1"/>
</dbReference>
<comment type="caution">
    <text evidence="3">The sequence shown here is derived from an EMBL/GenBank/DDBJ whole genome shotgun (WGS) entry which is preliminary data.</text>
</comment>
<name>A0ABQ3P4X3_9ACTN</name>
<dbReference type="InterPro" id="IPR036457">
    <property type="entry name" value="PPM-type-like_dom_sf"/>
</dbReference>
<dbReference type="Proteomes" id="UP001052739">
    <property type="component" value="Unassembled WGS sequence"/>
</dbReference>
<dbReference type="Gene3D" id="3.60.40.10">
    <property type="entry name" value="PPM-type phosphatase domain"/>
    <property type="match status" value="1"/>
</dbReference>
<organism evidence="3 4">
    <name type="scientific">Streptomyces hydrogenans</name>
    <dbReference type="NCBI Taxonomy" id="1873719"/>
    <lineage>
        <taxon>Bacteria</taxon>
        <taxon>Bacillati</taxon>
        <taxon>Actinomycetota</taxon>
        <taxon>Actinomycetes</taxon>
        <taxon>Kitasatosporales</taxon>
        <taxon>Streptomycetaceae</taxon>
        <taxon>Streptomyces</taxon>
    </lineage>
</organism>
<evidence type="ECO:0000313" key="3">
    <source>
        <dbReference type="EMBL" id="GHI20069.1"/>
    </source>
</evidence>
<evidence type="ECO:0000256" key="1">
    <source>
        <dbReference type="SAM" id="MobiDB-lite"/>
    </source>
</evidence>
<gene>
    <name evidence="3" type="ORF">Shyd_14400</name>
</gene>
<feature type="compositionally biased region" description="Acidic residues" evidence="1">
    <location>
        <begin position="314"/>
        <end position="323"/>
    </location>
</feature>
<dbReference type="Pfam" id="PF13672">
    <property type="entry name" value="PP2C_2"/>
    <property type="match status" value="1"/>
</dbReference>
<feature type="domain" description="PPM-type phosphatase" evidence="2">
    <location>
        <begin position="22"/>
        <end position="250"/>
    </location>
</feature>
<reference evidence="3" key="1">
    <citation type="submission" date="2024-05" db="EMBL/GenBank/DDBJ databases">
        <title>Whole genome shotgun sequence of Streptomyces hydrogenans NBRC 13475.</title>
        <authorList>
            <person name="Komaki H."/>
            <person name="Tamura T."/>
        </authorList>
    </citation>
    <scope>NUCLEOTIDE SEQUENCE</scope>
    <source>
        <strain evidence="3">NBRC 13475</strain>
    </source>
</reference>
<sequence length="323" mass="35269">MVSALPHWEVLHTSVIGYGKKLNQDWGQIEGTGSAQDPLVLAVADGHGSVAYPRSDLGARFAVDLFVARGREFGALIRPGRLRRLRDYARYELPEQLVRDWQTMVWEHWSRQPGPEGADAPREDVLRLYGSTLIGAVLAPGLFVSWQLGDGELTVVDEDGRVRLPLAPERAELGDETASLCIRKAWHLIRVHWEPLPEPERGPRLVALSTDGLSKSFASDEGFTAFTAGLYERLADRGVPGIAEDVPRWLEKASRHSGDDTTLALAHRAEGEDGTPGPDPRTAWATAPEPAPPWDAGTDPEPAPAPTGSCDGTTNDDEETERP</sequence>
<accession>A0ABQ3P4X3</accession>
<protein>
    <recommendedName>
        <fullName evidence="2">PPM-type phosphatase domain-containing protein</fullName>
    </recommendedName>
</protein>